<proteinExistence type="predicted"/>
<dbReference type="Proteomes" id="UP000308600">
    <property type="component" value="Unassembled WGS sequence"/>
</dbReference>
<dbReference type="EMBL" id="ML208343">
    <property type="protein sequence ID" value="TFK68821.1"/>
    <property type="molecule type" value="Genomic_DNA"/>
</dbReference>
<evidence type="ECO:0000313" key="1">
    <source>
        <dbReference type="EMBL" id="TFK68821.1"/>
    </source>
</evidence>
<organism evidence="1 2">
    <name type="scientific">Pluteus cervinus</name>
    <dbReference type="NCBI Taxonomy" id="181527"/>
    <lineage>
        <taxon>Eukaryota</taxon>
        <taxon>Fungi</taxon>
        <taxon>Dikarya</taxon>
        <taxon>Basidiomycota</taxon>
        <taxon>Agaricomycotina</taxon>
        <taxon>Agaricomycetes</taxon>
        <taxon>Agaricomycetidae</taxon>
        <taxon>Agaricales</taxon>
        <taxon>Pluteineae</taxon>
        <taxon>Pluteaceae</taxon>
        <taxon>Pluteus</taxon>
    </lineage>
</organism>
<name>A0ACD3AU24_9AGAR</name>
<evidence type="ECO:0000313" key="2">
    <source>
        <dbReference type="Proteomes" id="UP000308600"/>
    </source>
</evidence>
<gene>
    <name evidence="1" type="ORF">BDN72DRAFT_841292</name>
</gene>
<reference evidence="1 2" key="1">
    <citation type="journal article" date="2019" name="Nat. Ecol. Evol.">
        <title>Megaphylogeny resolves global patterns of mushroom evolution.</title>
        <authorList>
            <person name="Varga T."/>
            <person name="Krizsan K."/>
            <person name="Foldi C."/>
            <person name="Dima B."/>
            <person name="Sanchez-Garcia M."/>
            <person name="Sanchez-Ramirez S."/>
            <person name="Szollosi G.J."/>
            <person name="Szarkandi J.G."/>
            <person name="Papp V."/>
            <person name="Albert L."/>
            <person name="Andreopoulos W."/>
            <person name="Angelini C."/>
            <person name="Antonin V."/>
            <person name="Barry K.W."/>
            <person name="Bougher N.L."/>
            <person name="Buchanan P."/>
            <person name="Buyck B."/>
            <person name="Bense V."/>
            <person name="Catcheside P."/>
            <person name="Chovatia M."/>
            <person name="Cooper J."/>
            <person name="Damon W."/>
            <person name="Desjardin D."/>
            <person name="Finy P."/>
            <person name="Geml J."/>
            <person name="Haridas S."/>
            <person name="Hughes K."/>
            <person name="Justo A."/>
            <person name="Karasinski D."/>
            <person name="Kautmanova I."/>
            <person name="Kiss B."/>
            <person name="Kocsube S."/>
            <person name="Kotiranta H."/>
            <person name="LaButti K.M."/>
            <person name="Lechner B.E."/>
            <person name="Liimatainen K."/>
            <person name="Lipzen A."/>
            <person name="Lukacs Z."/>
            <person name="Mihaltcheva S."/>
            <person name="Morgado L.N."/>
            <person name="Niskanen T."/>
            <person name="Noordeloos M.E."/>
            <person name="Ohm R.A."/>
            <person name="Ortiz-Santana B."/>
            <person name="Ovrebo C."/>
            <person name="Racz N."/>
            <person name="Riley R."/>
            <person name="Savchenko A."/>
            <person name="Shiryaev A."/>
            <person name="Soop K."/>
            <person name="Spirin V."/>
            <person name="Szebenyi C."/>
            <person name="Tomsovsky M."/>
            <person name="Tulloss R.E."/>
            <person name="Uehling J."/>
            <person name="Grigoriev I.V."/>
            <person name="Vagvolgyi C."/>
            <person name="Papp T."/>
            <person name="Martin F.M."/>
            <person name="Miettinen O."/>
            <person name="Hibbett D.S."/>
            <person name="Nagy L.G."/>
        </authorList>
    </citation>
    <scope>NUCLEOTIDE SEQUENCE [LARGE SCALE GENOMIC DNA]</scope>
    <source>
        <strain evidence="1 2">NL-1719</strain>
    </source>
</reference>
<accession>A0ACD3AU24</accession>
<sequence length="297" mass="32283">MATTGRFFYIPYPISKEHVPHLLGRFVADPENPLRDFCPKQGRNPSDIIPNINPKPVSIAPHQLASASSDASVSAKLRGLASIGASSEGESAISVQGEDIQCYSMIQVPDAFDALMADKQCRAEVEKMLKNSEHGACYLITGFMAVSGKTEWVKLVWGAQELQVIGTIPLQEAGTGAPDIGLDARTSRSAYREARGNVVEDQTVFALAYDVVVRKRGLKRRAGKLAWFLENTIKLDKERRARWNHVAMGGSGPGGDDADDDDEDEDDDDDDDDDDDLAPLGRMVIGDDGIMLPASSY</sequence>
<protein>
    <submittedName>
        <fullName evidence="1">Uncharacterized protein</fullName>
    </submittedName>
</protein>
<keyword evidence="2" id="KW-1185">Reference proteome</keyword>